<feature type="region of interest" description="Disordered" evidence="1">
    <location>
        <begin position="1"/>
        <end position="30"/>
    </location>
</feature>
<reference evidence="2" key="1">
    <citation type="submission" date="2022-03" db="EMBL/GenBank/DDBJ databases">
        <authorList>
            <person name="Sayadi A."/>
        </authorList>
    </citation>
    <scope>NUCLEOTIDE SEQUENCE</scope>
</reference>
<name>A0A9P0PWL9_ACAOB</name>
<dbReference type="OrthoDB" id="6590376at2759"/>
<gene>
    <name evidence="2" type="ORF">ACAOBT_LOCUS26418</name>
</gene>
<keyword evidence="3" id="KW-1185">Reference proteome</keyword>
<organism evidence="2 3">
    <name type="scientific">Acanthoscelides obtectus</name>
    <name type="common">Bean weevil</name>
    <name type="synonym">Bruchus obtectus</name>
    <dbReference type="NCBI Taxonomy" id="200917"/>
    <lineage>
        <taxon>Eukaryota</taxon>
        <taxon>Metazoa</taxon>
        <taxon>Ecdysozoa</taxon>
        <taxon>Arthropoda</taxon>
        <taxon>Hexapoda</taxon>
        <taxon>Insecta</taxon>
        <taxon>Pterygota</taxon>
        <taxon>Neoptera</taxon>
        <taxon>Endopterygota</taxon>
        <taxon>Coleoptera</taxon>
        <taxon>Polyphaga</taxon>
        <taxon>Cucujiformia</taxon>
        <taxon>Chrysomeloidea</taxon>
        <taxon>Chrysomelidae</taxon>
        <taxon>Bruchinae</taxon>
        <taxon>Bruchini</taxon>
        <taxon>Acanthoscelides</taxon>
    </lineage>
</organism>
<evidence type="ECO:0000256" key="1">
    <source>
        <dbReference type="SAM" id="MobiDB-lite"/>
    </source>
</evidence>
<dbReference type="EMBL" id="CAKOFQ010007468">
    <property type="protein sequence ID" value="CAH2001760.1"/>
    <property type="molecule type" value="Genomic_DNA"/>
</dbReference>
<dbReference type="Proteomes" id="UP001152888">
    <property type="component" value="Unassembled WGS sequence"/>
</dbReference>
<sequence>MSSSSSSENEQLLWRDSSDSESSSDTSEDELAGRLQNRIFRTARNFRARVDHFTRWNEDEFRLRFRLSKNTVIMLEERIRDNIAPNTERNHALTSMQQLLLVLRLCATASMLQTIGDFGGIHKSTASQVVKKVIHSIVTLAPEYIKMPRTQQEMQSIENKFYNIARFPWVIVNYFTRTVYQRNLGIED</sequence>
<accession>A0A9P0PWL9</accession>
<evidence type="ECO:0008006" key="4">
    <source>
        <dbReference type="Google" id="ProtNLM"/>
    </source>
</evidence>
<dbReference type="AlphaFoldDB" id="A0A9P0PWL9"/>
<evidence type="ECO:0000313" key="3">
    <source>
        <dbReference type="Proteomes" id="UP001152888"/>
    </source>
</evidence>
<evidence type="ECO:0000313" key="2">
    <source>
        <dbReference type="EMBL" id="CAH2001760.1"/>
    </source>
</evidence>
<comment type="caution">
    <text evidence="2">The sequence shown here is derived from an EMBL/GenBank/DDBJ whole genome shotgun (WGS) entry which is preliminary data.</text>
</comment>
<proteinExistence type="predicted"/>
<protein>
    <recommendedName>
        <fullName evidence="4">Nuclease HARBI1</fullName>
    </recommendedName>
</protein>